<sequence length="239" mass="26692">MAEEKKVVDVLTLRRSAKEAKRYVVVMRILGLLVILLIAVIAIAYAISYFYDKYGSFTVKINKYDMMRQGLTLSETPEFDKTTSVLNADIVYDMTNISGEDLPDNLDMINGCHNGESYIAYTFYLINGGDDTISYEGEMSIENVTSNVDEAVRVAVYVNGEKTVYGKTKSDGTGKESDCDSEFKSSTIVMDTKHTKFEPKAKDKFTVVIWLEGNDPDCTDDLIGGTMKLGMDFKIIETT</sequence>
<evidence type="ECO:0000256" key="1">
    <source>
        <dbReference type="SAM" id="Phobius"/>
    </source>
</evidence>
<keyword evidence="1" id="KW-0472">Membrane</keyword>
<evidence type="ECO:0000313" key="3">
    <source>
        <dbReference type="Proteomes" id="UP000006919"/>
    </source>
</evidence>
<reference evidence="2 3" key="1">
    <citation type="journal article" date="2011" name="J. Bacteriol.">
        <title>Complete genome of the cellulolytic ruminal bacterium Ruminococcus albus 7.</title>
        <authorList>
            <person name="Suen G."/>
            <person name="Stevenson D.M."/>
            <person name="Bruce D.C."/>
            <person name="Chertkov O."/>
            <person name="Copeland A."/>
            <person name="Cheng J.F."/>
            <person name="Detter C."/>
            <person name="Detter J.C."/>
            <person name="Goodwin L.A."/>
            <person name="Han C.S."/>
            <person name="Hauser L.J."/>
            <person name="Ivanova N.N."/>
            <person name="Kyrpides N.C."/>
            <person name="Land M.L."/>
            <person name="Lapidus A."/>
            <person name="Lucas S."/>
            <person name="Ovchinnikova G."/>
            <person name="Pitluck S."/>
            <person name="Tapia R."/>
            <person name="Woyke T."/>
            <person name="Boyum J."/>
            <person name="Mead D."/>
            <person name="Weimer P.J."/>
        </authorList>
    </citation>
    <scope>NUCLEOTIDE SEQUENCE [LARGE SCALE GENOMIC DNA]</scope>
    <source>
        <strain evidence="3">ATCC 27210 / DSM 20455 / JCM 14654 / NCDO 2250 / 7</strain>
    </source>
</reference>
<dbReference type="KEGG" id="ral:Rumal_2278"/>
<dbReference type="HOGENOM" id="CLU_1137386_0_0_9"/>
<dbReference type="STRING" id="697329.Rumal_2278"/>
<keyword evidence="1" id="KW-0812">Transmembrane</keyword>
<gene>
    <name evidence="2" type="ordered locus">Rumal_2278</name>
</gene>
<evidence type="ECO:0008006" key="4">
    <source>
        <dbReference type="Google" id="ProtNLM"/>
    </source>
</evidence>
<dbReference type="eggNOG" id="ENOG5033NG8">
    <property type="taxonomic scope" value="Bacteria"/>
</dbReference>
<feature type="transmembrane region" description="Helical" evidence="1">
    <location>
        <begin position="23"/>
        <end position="51"/>
    </location>
</feature>
<name>E6UCT4_RUMA7</name>
<dbReference type="AlphaFoldDB" id="E6UCT4"/>
<dbReference type="EMBL" id="CP002403">
    <property type="protein sequence ID" value="ADU22763.1"/>
    <property type="molecule type" value="Genomic_DNA"/>
</dbReference>
<accession>E6UCT4</accession>
<dbReference type="Proteomes" id="UP000006919">
    <property type="component" value="Chromosome"/>
</dbReference>
<organism evidence="2 3">
    <name type="scientific">Ruminococcus albus (strain ATCC 27210 / DSM 20455 / JCM 14654 / NCDO 2250 / 7)</name>
    <dbReference type="NCBI Taxonomy" id="697329"/>
    <lineage>
        <taxon>Bacteria</taxon>
        <taxon>Bacillati</taxon>
        <taxon>Bacillota</taxon>
        <taxon>Clostridia</taxon>
        <taxon>Eubacteriales</taxon>
        <taxon>Oscillospiraceae</taxon>
        <taxon>Ruminococcus</taxon>
    </lineage>
</organism>
<protein>
    <recommendedName>
        <fullName evidence="4">SipW-cognate class signal peptide</fullName>
    </recommendedName>
</protein>
<keyword evidence="1" id="KW-1133">Transmembrane helix</keyword>
<dbReference type="RefSeq" id="WP_013498900.1">
    <property type="nucleotide sequence ID" value="NC_014833.1"/>
</dbReference>
<evidence type="ECO:0000313" key="2">
    <source>
        <dbReference type="EMBL" id="ADU22763.1"/>
    </source>
</evidence>
<proteinExistence type="predicted"/>